<proteinExistence type="predicted"/>
<sequence length="652" mass="72856">MSVLCVSTVSLSAAAETPSESQTSALSKSTVANGAETNSTVAEQLREHKVRTNKLDLHTSLAAYEYYQGNYFDALTELSLGKEALGDSVTANGELFAAGLNLHFDINSDAGQKFAESLNAIDDPQYRDSAWFLLAKNYASKQNVTGATQALANVQGNLPEYMQDDYYYLLAQMHIANGRMEQVGQARLNIPKESVYHCYITFNEAVKWVELGDLDQAIKHFKQTVRLAQQLPVSDESEALSDRANVAMGYLYIRQGMNDQAVNTFKQVTQNNLDTQSAMLGYGWAMSNKEEYYAAIAIWQQLTGQTLQSPFVREAFIAIAYGYEQLSDLQSAHTAYNNALVHFNQQQAQAIGALETVNSTEFFDTVVQYSIDMAEVNKRKGLKGADVTLTLPPQLYSSQLAASAGFQNKLKDLQDVNAIIIQLMEWQQRADKLAAGYYGTLTDDLNMSVEAEQEVNQQRIQLFMTNFVQQSDSLNSHWKTHSGRIYQDSKVEEKQTKLLADLASYRKLTEAFYAQQNLDKDSQEYQQNVQRLNRIGGVLLWQLGDFYLSDSGATEKFDTVIAAGRYQEAAATELTPINNLQNKLQGKLNDALVVRSRITQEMQTQLQLSLTTQLQDIDHYVQQAELAIVRLQNAGFQRDNEFNDANSGGGQE</sequence>
<evidence type="ECO:0000313" key="1">
    <source>
        <dbReference type="EMBL" id="TLU65109.1"/>
    </source>
</evidence>
<dbReference type="EMBL" id="VCBC01000008">
    <property type="protein sequence ID" value="TLU65109.1"/>
    <property type="molecule type" value="Genomic_DNA"/>
</dbReference>
<dbReference type="Gene3D" id="1.25.40.10">
    <property type="entry name" value="Tetratricopeptide repeat domain"/>
    <property type="match status" value="1"/>
</dbReference>
<gene>
    <name evidence="1" type="ORF">FE810_09285</name>
</gene>
<dbReference type="Proteomes" id="UP000307790">
    <property type="component" value="Unassembled WGS sequence"/>
</dbReference>
<organism evidence="1 2">
    <name type="scientific">Thalassotalea litorea</name>
    <dbReference type="NCBI Taxonomy" id="2020715"/>
    <lineage>
        <taxon>Bacteria</taxon>
        <taxon>Pseudomonadati</taxon>
        <taxon>Pseudomonadota</taxon>
        <taxon>Gammaproteobacteria</taxon>
        <taxon>Alteromonadales</taxon>
        <taxon>Colwelliaceae</taxon>
        <taxon>Thalassotalea</taxon>
    </lineage>
</organism>
<keyword evidence="2" id="KW-1185">Reference proteome</keyword>
<reference evidence="1 2" key="1">
    <citation type="submission" date="2019-05" db="EMBL/GenBank/DDBJ databases">
        <title>Genome sequences of Thalassotalea litorea 1K03283.</title>
        <authorList>
            <person name="Zhang D."/>
        </authorList>
    </citation>
    <scope>NUCLEOTIDE SEQUENCE [LARGE SCALE GENOMIC DNA]</scope>
    <source>
        <strain evidence="1 2">MCCC 1K03283</strain>
    </source>
</reference>
<protein>
    <submittedName>
        <fullName evidence="1">Tetratricopeptide repeat protein</fullName>
    </submittedName>
</protein>
<dbReference type="InterPro" id="IPR011990">
    <property type="entry name" value="TPR-like_helical_dom_sf"/>
</dbReference>
<evidence type="ECO:0000313" key="2">
    <source>
        <dbReference type="Proteomes" id="UP000307790"/>
    </source>
</evidence>
<accession>A0A5R9IKK0</accession>
<dbReference type="RefSeq" id="WP_138319779.1">
    <property type="nucleotide sequence ID" value="NZ_VCBC01000008.1"/>
</dbReference>
<dbReference type="OrthoDB" id="6072288at2"/>
<dbReference type="SUPFAM" id="SSF48452">
    <property type="entry name" value="TPR-like"/>
    <property type="match status" value="2"/>
</dbReference>
<name>A0A5R9IKK0_9GAMM</name>
<dbReference type="AlphaFoldDB" id="A0A5R9IKK0"/>
<comment type="caution">
    <text evidence="1">The sequence shown here is derived from an EMBL/GenBank/DDBJ whole genome shotgun (WGS) entry which is preliminary data.</text>
</comment>